<dbReference type="AlphaFoldDB" id="A0A9N8V410"/>
<evidence type="ECO:0000256" key="11">
    <source>
        <dbReference type="ARBA" id="ARBA00022490"/>
    </source>
</evidence>
<sequence>MFCTQAFHENAVEDIADCLSINSGRHSPVSDHIEGSKENIPFSNRKDPSNVNRPVPVSCASCSFSLPPLNTLGVVKIYNSTEIKGFRTNDDENPMVTYVGSRYPQHSQLYAAVRQACVRREGPVLFGDDKNGYVLSYMFKIKDNQARGSQRWYSFVFLMTDRAYLVASWPFLVSKFRMLATNLQTKANQMFERENAAREGKHDDAFMSRSGALPPTSPDQFLRRRANQPLRSLVELLKTKDLFIQLHANFSWILKACGKRLQEKHVNDQKLVNILPIMFLDPINEFKTSQNSAFYQNGEFGTQIVHLKSLYNLLGISNFRKLILNFVRDNQLVIRSSDRDITKSVITVIKDLVPNNCCSVIEYENKYQPKTNCNILGLNATTQIPNEDVLNAIKFNMQFGIEESNIETVDVNETTFSPNLYIDQLSEILKLNLPVELLNMQLVIFKEQWSSKAKQYFRFLSNIENNTIDSSISDKEKELAKTLNINEIDLPILKNFNMGRVIRSQRKGPGGIFKSHTRLRKGAAKLRPLDFAERHGYIRGIVKEIIHDPGRGAPLAKVQFRDPYRFRLVTQTFVATEGLHTGQFVYCGKKATLTVGNVLPVGTMPEGTIICNVEEKIGDRGALARASGNYATIIGHNHEEGKSRIKLPSGAKKIINSNARATIGIVAGGGRIDKPLLKAGRAYHKYKVKRNCWPKTRGVAMNPVDHPHGGGNHQHIGHASTVGLIAARRSGLLRGTNKVKAT</sequence>
<dbReference type="FunFam" id="2.40.50.140:FF:000020">
    <property type="entry name" value="60S ribosomal protein L2"/>
    <property type="match status" value="1"/>
</dbReference>
<dbReference type="InterPro" id="IPR022671">
    <property type="entry name" value="Ribosomal_uL2_CS"/>
</dbReference>
<evidence type="ECO:0000256" key="19">
    <source>
        <dbReference type="SAM" id="MobiDB-lite"/>
    </source>
</evidence>
<dbReference type="GO" id="GO:0005819">
    <property type="term" value="C:spindle"/>
    <property type="evidence" value="ECO:0007669"/>
    <property type="project" value="UniProtKB-SubCell"/>
</dbReference>
<dbReference type="GO" id="GO:0006412">
    <property type="term" value="P:translation"/>
    <property type="evidence" value="ECO:0007669"/>
    <property type="project" value="InterPro"/>
</dbReference>
<evidence type="ECO:0000256" key="10">
    <source>
        <dbReference type="ARBA" id="ARBA00022468"/>
    </source>
</evidence>
<dbReference type="GO" id="GO:0005829">
    <property type="term" value="C:cytosol"/>
    <property type="evidence" value="ECO:0007669"/>
    <property type="project" value="UniProtKB-SubCell"/>
</dbReference>
<dbReference type="Proteomes" id="UP000789706">
    <property type="component" value="Unassembled WGS sequence"/>
</dbReference>
<evidence type="ECO:0000256" key="15">
    <source>
        <dbReference type="ARBA" id="ARBA00023228"/>
    </source>
</evidence>
<evidence type="ECO:0000256" key="9">
    <source>
        <dbReference type="ARBA" id="ARBA00021824"/>
    </source>
</evidence>
<dbReference type="GO" id="GO:0005096">
    <property type="term" value="F:GTPase activator activity"/>
    <property type="evidence" value="ECO:0007669"/>
    <property type="project" value="UniProtKB-KW"/>
</dbReference>
<evidence type="ECO:0000256" key="2">
    <source>
        <dbReference type="ARBA" id="ARBA00004138"/>
    </source>
</evidence>
<dbReference type="InterPro" id="IPR012340">
    <property type="entry name" value="NA-bd_OB-fold"/>
</dbReference>
<keyword evidence="18" id="KW-0687">Ribonucleoprotein</keyword>
<evidence type="ECO:0000256" key="6">
    <source>
        <dbReference type="ARBA" id="ARBA00004656"/>
    </source>
</evidence>
<dbReference type="InterPro" id="IPR022666">
    <property type="entry name" value="Ribosomal_uL2_RNA-bd_dom"/>
</dbReference>
<reference evidence="21" key="1">
    <citation type="submission" date="2021-06" db="EMBL/GenBank/DDBJ databases">
        <authorList>
            <person name="Kallberg Y."/>
            <person name="Tangrot J."/>
            <person name="Rosling A."/>
        </authorList>
    </citation>
    <scope>NUCLEOTIDE SEQUENCE</scope>
    <source>
        <strain evidence="21">AZ414A</strain>
    </source>
</reference>
<dbReference type="Gene3D" id="4.10.950.10">
    <property type="entry name" value="Ribosomal protein L2, domain 3"/>
    <property type="match status" value="1"/>
</dbReference>
<evidence type="ECO:0000256" key="1">
    <source>
        <dbReference type="ARBA" id="ARBA00004123"/>
    </source>
</evidence>
<keyword evidence="11" id="KW-0963">Cytoplasm</keyword>
<dbReference type="FunFam" id="2.30.30.30:FF:000006">
    <property type="entry name" value="60S ribosomal protein L8"/>
    <property type="match status" value="1"/>
</dbReference>
<evidence type="ECO:0000256" key="8">
    <source>
        <dbReference type="ARBA" id="ARBA00009987"/>
    </source>
</evidence>
<dbReference type="InterPro" id="IPR022669">
    <property type="entry name" value="Ribosomal_uL2_C"/>
</dbReference>
<evidence type="ECO:0000256" key="13">
    <source>
        <dbReference type="ARBA" id="ARBA00023136"/>
    </source>
</evidence>
<dbReference type="PROSITE" id="PS51834">
    <property type="entry name" value="DENN_FLCN_SMCR8"/>
    <property type="match status" value="1"/>
</dbReference>
<keyword evidence="12" id="KW-0689">Ribosomal protein</keyword>
<evidence type="ECO:0000256" key="4">
    <source>
        <dbReference type="ARBA" id="ARBA00004300"/>
    </source>
</evidence>
<keyword evidence="22" id="KW-1185">Reference proteome</keyword>
<proteinExistence type="inferred from homology"/>
<dbReference type="InterPro" id="IPR014722">
    <property type="entry name" value="Rib_uL2_dom2"/>
</dbReference>
<dbReference type="InterPro" id="IPR008991">
    <property type="entry name" value="Translation_prot_SH3-like_sf"/>
</dbReference>
<dbReference type="OrthoDB" id="10267824at2759"/>
<comment type="caution">
    <text evidence="21">The sequence shown here is derived from an EMBL/GenBank/DDBJ whole genome shotgun (WGS) entry which is preliminary data.</text>
</comment>
<dbReference type="InterPro" id="IPR037520">
    <property type="entry name" value="Folliculin/SMCR8_longin"/>
</dbReference>
<evidence type="ECO:0000256" key="18">
    <source>
        <dbReference type="ARBA" id="ARBA00023274"/>
    </source>
</evidence>
<gene>
    <name evidence="21" type="ORF">DEBURN_LOCUS1459</name>
</gene>
<evidence type="ECO:0000256" key="17">
    <source>
        <dbReference type="ARBA" id="ARBA00023273"/>
    </source>
</evidence>
<dbReference type="Pfam" id="PF00181">
    <property type="entry name" value="Ribosomal_L2_N"/>
    <property type="match status" value="1"/>
</dbReference>
<dbReference type="InterPro" id="IPR021713">
    <property type="entry name" value="Folliculin"/>
</dbReference>
<evidence type="ECO:0000313" key="22">
    <source>
        <dbReference type="Proteomes" id="UP000789706"/>
    </source>
</evidence>
<evidence type="ECO:0000256" key="5">
    <source>
        <dbReference type="ARBA" id="ARBA00004514"/>
    </source>
</evidence>
<evidence type="ECO:0000256" key="14">
    <source>
        <dbReference type="ARBA" id="ARBA00023212"/>
    </source>
</evidence>
<dbReference type="Pfam" id="PF03947">
    <property type="entry name" value="Ribosomal_L2_C"/>
    <property type="match status" value="1"/>
</dbReference>
<keyword evidence="14" id="KW-0206">Cytoskeleton</keyword>
<dbReference type="InterPro" id="IPR014726">
    <property type="entry name" value="Ribosomal_uL2_dom3"/>
</dbReference>
<organism evidence="21 22">
    <name type="scientific">Diversispora eburnea</name>
    <dbReference type="NCBI Taxonomy" id="1213867"/>
    <lineage>
        <taxon>Eukaryota</taxon>
        <taxon>Fungi</taxon>
        <taxon>Fungi incertae sedis</taxon>
        <taxon>Mucoromycota</taxon>
        <taxon>Glomeromycotina</taxon>
        <taxon>Glomeromycetes</taxon>
        <taxon>Diversisporales</taxon>
        <taxon>Diversisporaceae</taxon>
        <taxon>Diversispora</taxon>
    </lineage>
</organism>
<dbReference type="Pfam" id="PF16692">
    <property type="entry name" value="Folliculin_C"/>
    <property type="match status" value="1"/>
</dbReference>
<evidence type="ECO:0000256" key="7">
    <source>
        <dbReference type="ARBA" id="ARBA00005636"/>
    </source>
</evidence>
<dbReference type="GO" id="GO:0003735">
    <property type="term" value="F:structural constituent of ribosome"/>
    <property type="evidence" value="ECO:0007669"/>
    <property type="project" value="InterPro"/>
</dbReference>
<dbReference type="SMART" id="SM01382">
    <property type="entry name" value="Ribosomal_L2_C"/>
    <property type="match status" value="1"/>
</dbReference>
<dbReference type="InterPro" id="IPR032035">
    <property type="entry name" value="Folliculin_DENN"/>
</dbReference>
<dbReference type="GO" id="GO:0005634">
    <property type="term" value="C:nucleus"/>
    <property type="evidence" value="ECO:0007669"/>
    <property type="project" value="UniProtKB-SubCell"/>
</dbReference>
<comment type="similarity">
    <text evidence="7">Belongs to the universal ribosomal protein uL2 family.</text>
</comment>
<feature type="region of interest" description="Disordered" evidence="19">
    <location>
        <begin position="29"/>
        <end position="48"/>
    </location>
</feature>
<name>A0A9N8V410_9GLOM</name>
<dbReference type="InterPro" id="IPR037521">
    <property type="entry name" value="FLCN/SMCR8_DENN"/>
</dbReference>
<dbReference type="SUPFAM" id="SSF50104">
    <property type="entry name" value="Translation proteins SH3-like domain"/>
    <property type="match status" value="1"/>
</dbReference>
<dbReference type="GO" id="GO:0005929">
    <property type="term" value="C:cilium"/>
    <property type="evidence" value="ECO:0007669"/>
    <property type="project" value="UniProtKB-SubCell"/>
</dbReference>
<evidence type="ECO:0000256" key="16">
    <source>
        <dbReference type="ARBA" id="ARBA00023242"/>
    </source>
</evidence>
<keyword evidence="15" id="KW-0458">Lysosome</keyword>
<evidence type="ECO:0000256" key="3">
    <source>
        <dbReference type="ARBA" id="ARBA00004186"/>
    </source>
</evidence>
<dbReference type="Gene3D" id="2.40.50.140">
    <property type="entry name" value="Nucleic acid-binding proteins"/>
    <property type="match status" value="1"/>
</dbReference>
<dbReference type="SUPFAM" id="SSF50249">
    <property type="entry name" value="Nucleic acid-binding proteins"/>
    <property type="match status" value="1"/>
</dbReference>
<protein>
    <recommendedName>
        <fullName evidence="9">Folliculin</fullName>
    </recommendedName>
</protein>
<evidence type="ECO:0000313" key="21">
    <source>
        <dbReference type="EMBL" id="CAG8441235.1"/>
    </source>
</evidence>
<keyword evidence="13" id="KW-0472">Membrane</keyword>
<dbReference type="EMBL" id="CAJVPK010000064">
    <property type="protein sequence ID" value="CAG8441235.1"/>
    <property type="molecule type" value="Genomic_DNA"/>
</dbReference>
<comment type="similarity">
    <text evidence="8">Belongs to the folliculin family.</text>
</comment>
<feature type="domain" description="UDENN FLCN/SMCR8-type" evidence="20">
    <location>
        <begin position="70"/>
        <end position="742"/>
    </location>
</feature>
<dbReference type="FunFam" id="4.10.950.10:FF:000002">
    <property type="entry name" value="60S ribosomal protein L2"/>
    <property type="match status" value="1"/>
</dbReference>
<comment type="subcellular location">
    <subcellularLocation>
        <location evidence="2">Cell projection</location>
        <location evidence="2">Cilium</location>
    </subcellularLocation>
    <subcellularLocation>
        <location evidence="4">Cytoplasm</location>
        <location evidence="4">Cytoskeleton</location>
        <location evidence="4">Microtubule organizing center</location>
        <location evidence="4">Centrosome</location>
    </subcellularLocation>
    <subcellularLocation>
        <location evidence="3">Cytoplasm</location>
        <location evidence="3">Cytoskeleton</location>
        <location evidence="3">Spindle</location>
    </subcellularLocation>
    <subcellularLocation>
        <location evidence="5">Cytoplasm</location>
        <location evidence="5">Cytosol</location>
    </subcellularLocation>
    <subcellularLocation>
        <location evidence="6">Lysosome membrane</location>
    </subcellularLocation>
    <subcellularLocation>
        <location evidence="1">Nucleus</location>
    </subcellularLocation>
</comment>
<dbReference type="SMART" id="SM01383">
    <property type="entry name" value="Ribosomal_L2"/>
    <property type="match status" value="1"/>
</dbReference>
<keyword evidence="17" id="KW-0966">Cell projection</keyword>
<accession>A0A9N8V410</accession>
<keyword evidence="16" id="KW-0539">Nucleus</keyword>
<keyword evidence="10" id="KW-0343">GTPase activation</keyword>
<dbReference type="Pfam" id="PF11704">
    <property type="entry name" value="Folliculin"/>
    <property type="match status" value="1"/>
</dbReference>
<dbReference type="PANTHER" id="PTHR31441">
    <property type="entry name" value="FOLLICULIN FAMILY MEMBER"/>
    <property type="match status" value="1"/>
</dbReference>
<dbReference type="Gene3D" id="3.40.50.12430">
    <property type="match status" value="1"/>
</dbReference>
<dbReference type="PANTHER" id="PTHR31441:SF2">
    <property type="entry name" value="FOLLICULIN"/>
    <property type="match status" value="1"/>
</dbReference>
<dbReference type="GO" id="GO:0015934">
    <property type="term" value="C:large ribosomal subunit"/>
    <property type="evidence" value="ECO:0007669"/>
    <property type="project" value="UniProtKB-ARBA"/>
</dbReference>
<evidence type="ECO:0000256" key="12">
    <source>
        <dbReference type="ARBA" id="ARBA00022980"/>
    </source>
</evidence>
<dbReference type="PROSITE" id="PS00467">
    <property type="entry name" value="RIBOSOMAL_L2"/>
    <property type="match status" value="1"/>
</dbReference>
<evidence type="ECO:0000259" key="20">
    <source>
        <dbReference type="PROSITE" id="PS51834"/>
    </source>
</evidence>
<dbReference type="Gene3D" id="2.30.30.30">
    <property type="match status" value="1"/>
</dbReference>
<dbReference type="GO" id="GO:1904263">
    <property type="term" value="P:positive regulation of TORC1 signaling"/>
    <property type="evidence" value="ECO:0007669"/>
    <property type="project" value="TreeGrafter"/>
</dbReference>